<dbReference type="GO" id="GO:0001682">
    <property type="term" value="P:tRNA 5'-leader removal"/>
    <property type="evidence" value="ECO:0007669"/>
    <property type="project" value="UniProtKB-UniRule"/>
</dbReference>
<dbReference type="GO" id="GO:0000049">
    <property type="term" value="F:tRNA binding"/>
    <property type="evidence" value="ECO:0007669"/>
    <property type="project" value="UniProtKB-UniRule"/>
</dbReference>
<dbReference type="GO" id="GO:0030677">
    <property type="term" value="C:ribonuclease P complex"/>
    <property type="evidence" value="ECO:0007669"/>
    <property type="project" value="TreeGrafter"/>
</dbReference>
<dbReference type="EMBL" id="LT906462">
    <property type="protein sequence ID" value="SNV82003.1"/>
    <property type="molecule type" value="Genomic_DNA"/>
</dbReference>
<dbReference type="AlphaFoldDB" id="A0A240AGM2"/>
<accession>A0A240AGM2</accession>
<evidence type="ECO:0000256" key="3">
    <source>
        <dbReference type="ARBA" id="ARBA00022722"/>
    </source>
</evidence>
<dbReference type="InterPro" id="IPR000100">
    <property type="entry name" value="RNase_P"/>
</dbReference>
<dbReference type="NCBIfam" id="TIGR00188">
    <property type="entry name" value="rnpA"/>
    <property type="match status" value="1"/>
</dbReference>
<keyword evidence="6 7" id="KW-0694">RNA-binding</keyword>
<dbReference type="PROSITE" id="PS00648">
    <property type="entry name" value="RIBONUCLEASE_P"/>
    <property type="match status" value="1"/>
</dbReference>
<evidence type="ECO:0000256" key="6">
    <source>
        <dbReference type="ARBA" id="ARBA00022884"/>
    </source>
</evidence>
<dbReference type="OrthoDB" id="9810867at2"/>
<comment type="subunit">
    <text evidence="7">Consists of a catalytic RNA component (M1 or rnpB) and a protein subunit.</text>
</comment>
<keyword evidence="2 7" id="KW-0819">tRNA processing</keyword>
<dbReference type="FunFam" id="3.30.230.10:FF:000021">
    <property type="entry name" value="Ribonuclease P protein component"/>
    <property type="match status" value="1"/>
</dbReference>
<dbReference type="PANTHER" id="PTHR33992:SF1">
    <property type="entry name" value="RIBONUCLEASE P PROTEIN COMPONENT"/>
    <property type="match status" value="1"/>
</dbReference>
<evidence type="ECO:0000256" key="8">
    <source>
        <dbReference type="NCBIfam" id="TIGR00188"/>
    </source>
</evidence>
<sequence>MEKAYRIKKNNDFQRIYKQGKSVANRQFVIYTAENDNGHFRLGISVSKKLGNAVTRNRIKRSIRECFKLHKENIIAKDIIVIARNQSVDLDVAETKKSLEHVLKIAKVFNKRIP</sequence>
<comment type="catalytic activity">
    <reaction evidence="7">
        <text>Endonucleolytic cleavage of RNA, removing 5'-extranucleotides from tRNA precursor.</text>
        <dbReference type="EC" id="3.1.26.5"/>
    </reaction>
</comment>
<keyword evidence="4 7" id="KW-0255">Endonuclease</keyword>
<comment type="function">
    <text evidence="1 7">RNaseP catalyzes the removal of the 5'-leader sequence from pre-tRNA to produce the mature 5'-terminus. It can also cleave other RNA substrates such as 4.5S RNA. The protein component plays an auxiliary but essential role in vivo by binding to the 5'-leader sequence and broadening the substrate specificity of the ribozyme.</text>
</comment>
<comment type="similarity">
    <text evidence="7">Belongs to the RnpA family.</text>
</comment>
<evidence type="ECO:0000313" key="9">
    <source>
        <dbReference type="EMBL" id="SNV82003.1"/>
    </source>
</evidence>
<evidence type="ECO:0000256" key="4">
    <source>
        <dbReference type="ARBA" id="ARBA00022759"/>
    </source>
</evidence>
<dbReference type="GO" id="GO:0004526">
    <property type="term" value="F:ribonuclease P activity"/>
    <property type="evidence" value="ECO:0007669"/>
    <property type="project" value="UniProtKB-UniRule"/>
</dbReference>
<gene>
    <name evidence="7 9" type="primary">rnpA</name>
    <name evidence="9" type="ORF">SAMEA4384403_02490</name>
</gene>
<evidence type="ECO:0000256" key="1">
    <source>
        <dbReference type="ARBA" id="ARBA00002663"/>
    </source>
</evidence>
<name>A0A240AGM2_9STAP</name>
<dbReference type="InterPro" id="IPR014721">
    <property type="entry name" value="Ribsml_uS5_D2-typ_fold_subgr"/>
</dbReference>
<dbReference type="InterPro" id="IPR020539">
    <property type="entry name" value="RNase_P_CS"/>
</dbReference>
<dbReference type="HAMAP" id="MF_00227">
    <property type="entry name" value="RNase_P"/>
    <property type="match status" value="1"/>
</dbReference>
<dbReference type="GO" id="GO:0042781">
    <property type="term" value="F:3'-tRNA processing endoribonuclease activity"/>
    <property type="evidence" value="ECO:0007669"/>
    <property type="project" value="TreeGrafter"/>
</dbReference>
<dbReference type="PANTHER" id="PTHR33992">
    <property type="entry name" value="RIBONUCLEASE P PROTEIN COMPONENT"/>
    <property type="match status" value="1"/>
</dbReference>
<keyword evidence="5 7" id="KW-0378">Hydrolase</keyword>
<dbReference type="KEGG" id="sste:SAMEA4384403_2490"/>
<evidence type="ECO:0000256" key="5">
    <source>
        <dbReference type="ARBA" id="ARBA00022801"/>
    </source>
</evidence>
<dbReference type="Proteomes" id="UP000242084">
    <property type="component" value="Chromosome 1"/>
</dbReference>
<proteinExistence type="inferred from homology"/>
<reference evidence="9 10" key="1">
    <citation type="submission" date="2017-06" db="EMBL/GenBank/DDBJ databases">
        <authorList>
            <consortium name="Pathogen Informatics"/>
        </authorList>
    </citation>
    <scope>NUCLEOTIDE SEQUENCE [LARGE SCALE GENOMIC DNA]</scope>
    <source>
        <strain evidence="9 10">NCTC13839</strain>
    </source>
</reference>
<dbReference type="SUPFAM" id="SSF54211">
    <property type="entry name" value="Ribosomal protein S5 domain 2-like"/>
    <property type="match status" value="1"/>
</dbReference>
<dbReference type="Pfam" id="PF00825">
    <property type="entry name" value="Ribonuclease_P"/>
    <property type="match status" value="1"/>
</dbReference>
<dbReference type="EC" id="3.1.26.5" evidence="7 8"/>
<organism evidence="9 10">
    <name type="scientific">Mammaliicoccus stepanovicii</name>
    <dbReference type="NCBI Taxonomy" id="643214"/>
    <lineage>
        <taxon>Bacteria</taxon>
        <taxon>Bacillati</taxon>
        <taxon>Bacillota</taxon>
        <taxon>Bacilli</taxon>
        <taxon>Bacillales</taxon>
        <taxon>Staphylococcaceae</taxon>
        <taxon>Mammaliicoccus</taxon>
    </lineage>
</organism>
<evidence type="ECO:0000256" key="7">
    <source>
        <dbReference type="HAMAP-Rule" id="MF_00227"/>
    </source>
</evidence>
<protein>
    <recommendedName>
        <fullName evidence="7 8">Ribonuclease P protein component</fullName>
        <shortName evidence="7">RNase P protein</shortName>
        <shortName evidence="7">RNaseP protein</shortName>
        <ecNumber evidence="7 8">3.1.26.5</ecNumber>
    </recommendedName>
    <alternativeName>
        <fullName evidence="7">Protein C5</fullName>
    </alternativeName>
</protein>
<dbReference type="RefSeq" id="WP_095090026.1">
    <property type="nucleotide sequence ID" value="NZ_BMDM01000008.1"/>
</dbReference>
<evidence type="ECO:0000313" key="10">
    <source>
        <dbReference type="Proteomes" id="UP000242084"/>
    </source>
</evidence>
<keyword evidence="10" id="KW-1185">Reference proteome</keyword>
<dbReference type="InterPro" id="IPR020568">
    <property type="entry name" value="Ribosomal_Su5_D2-typ_SF"/>
</dbReference>
<evidence type="ECO:0000256" key="2">
    <source>
        <dbReference type="ARBA" id="ARBA00022694"/>
    </source>
</evidence>
<keyword evidence="3 7" id="KW-0540">Nuclease</keyword>
<dbReference type="Gene3D" id="3.30.230.10">
    <property type="match status" value="1"/>
</dbReference>